<protein>
    <submittedName>
        <fullName evidence="1">Uncharacterized protein</fullName>
    </submittedName>
</protein>
<evidence type="ECO:0000313" key="4">
    <source>
        <dbReference type="Proteomes" id="UP001156856"/>
    </source>
</evidence>
<evidence type="ECO:0000313" key="2">
    <source>
        <dbReference type="EMBL" id="GLS61945.1"/>
    </source>
</evidence>
<comment type="caution">
    <text evidence="1">The sequence shown here is derived from an EMBL/GenBank/DDBJ whole genome shotgun (WGS) entry which is preliminary data.</text>
</comment>
<dbReference type="Proteomes" id="UP000321960">
    <property type="component" value="Unassembled WGS sequence"/>
</dbReference>
<accession>A0A512IWA3</accession>
<reference evidence="2" key="1">
    <citation type="journal article" date="2014" name="Int. J. Syst. Evol. Microbiol.">
        <title>Complete genome of a new Firmicutes species belonging to the dominant human colonic microbiota ('Ruminococcus bicirculans') reveals two chromosomes and a selective capacity to utilize plant glucans.</title>
        <authorList>
            <consortium name="NISC Comparative Sequencing Program"/>
            <person name="Wegmann U."/>
            <person name="Louis P."/>
            <person name="Goesmann A."/>
            <person name="Henrissat B."/>
            <person name="Duncan S.H."/>
            <person name="Flint H.J."/>
        </authorList>
    </citation>
    <scope>NUCLEOTIDE SEQUENCE</scope>
    <source>
        <strain evidence="2">NBRC 107715</strain>
    </source>
</reference>
<sequence>MLTGFWDDWDMDPASVRRAWRRLIVAGPALQPAGRLDRSLRPARLIADTGLGEV</sequence>
<name>A0A512IWA3_9HYPH</name>
<keyword evidence="4" id="KW-1185">Reference proteome</keyword>
<evidence type="ECO:0000313" key="1">
    <source>
        <dbReference type="EMBL" id="GEP02000.1"/>
    </source>
</evidence>
<organism evidence="1 3">
    <name type="scientific">Methylobacterium oxalidis</name>
    <dbReference type="NCBI Taxonomy" id="944322"/>
    <lineage>
        <taxon>Bacteria</taxon>
        <taxon>Pseudomonadati</taxon>
        <taxon>Pseudomonadota</taxon>
        <taxon>Alphaproteobacteria</taxon>
        <taxon>Hyphomicrobiales</taxon>
        <taxon>Methylobacteriaceae</taxon>
        <taxon>Methylobacterium</taxon>
    </lineage>
</organism>
<gene>
    <name evidence="2" type="ORF">GCM10007888_03260</name>
    <name evidence="1" type="ORF">MOX02_00380</name>
</gene>
<dbReference type="AlphaFoldDB" id="A0A512IWA3"/>
<dbReference type="EMBL" id="BSPK01000004">
    <property type="protein sequence ID" value="GLS61945.1"/>
    <property type="molecule type" value="Genomic_DNA"/>
</dbReference>
<reference evidence="2" key="4">
    <citation type="submission" date="2023-01" db="EMBL/GenBank/DDBJ databases">
        <title>Draft genome sequence of Methylobacterium oxalidis strain NBRC 107715.</title>
        <authorList>
            <person name="Sun Q."/>
            <person name="Mori K."/>
        </authorList>
    </citation>
    <scope>NUCLEOTIDE SEQUENCE</scope>
    <source>
        <strain evidence="2">NBRC 107715</strain>
    </source>
</reference>
<reference evidence="1 3" key="3">
    <citation type="submission" date="2019-07" db="EMBL/GenBank/DDBJ databases">
        <title>Whole genome shotgun sequence of Methylobacterium oxalidis NBRC 107715.</title>
        <authorList>
            <person name="Hosoyama A."/>
            <person name="Uohara A."/>
            <person name="Ohji S."/>
            <person name="Ichikawa N."/>
        </authorList>
    </citation>
    <scope>NUCLEOTIDE SEQUENCE [LARGE SCALE GENOMIC DNA]</scope>
    <source>
        <strain evidence="1 3">NBRC 107715</strain>
    </source>
</reference>
<dbReference type="EMBL" id="BJZU01000001">
    <property type="protein sequence ID" value="GEP02000.1"/>
    <property type="molecule type" value="Genomic_DNA"/>
</dbReference>
<proteinExistence type="predicted"/>
<evidence type="ECO:0000313" key="3">
    <source>
        <dbReference type="Proteomes" id="UP000321960"/>
    </source>
</evidence>
<dbReference type="Proteomes" id="UP001156856">
    <property type="component" value="Unassembled WGS sequence"/>
</dbReference>
<reference evidence="4" key="2">
    <citation type="journal article" date="2019" name="Int. J. Syst. Evol. Microbiol.">
        <title>The Global Catalogue of Microorganisms (GCM) 10K type strain sequencing project: providing services to taxonomists for standard genome sequencing and annotation.</title>
        <authorList>
            <consortium name="The Broad Institute Genomics Platform"/>
            <consortium name="The Broad Institute Genome Sequencing Center for Infectious Disease"/>
            <person name="Wu L."/>
            <person name="Ma J."/>
        </authorList>
    </citation>
    <scope>NUCLEOTIDE SEQUENCE [LARGE SCALE GENOMIC DNA]</scope>
    <source>
        <strain evidence="4">NBRC 107715</strain>
    </source>
</reference>